<dbReference type="PANTHER" id="PTHR10648:SF4">
    <property type="entry name" value="PROTEIN PHOSPHATASE 2 (FORMERLY 2A), REGULATORY SUBUNIT A, BETA ISOFORM-RELATED"/>
    <property type="match status" value="1"/>
</dbReference>
<organism evidence="2 3">
    <name type="scientific">Tritrichomonas foetus</name>
    <dbReference type="NCBI Taxonomy" id="1144522"/>
    <lineage>
        <taxon>Eukaryota</taxon>
        <taxon>Metamonada</taxon>
        <taxon>Parabasalia</taxon>
        <taxon>Tritrichomonadida</taxon>
        <taxon>Tritrichomonadidae</taxon>
        <taxon>Tritrichomonas</taxon>
    </lineage>
</organism>
<dbReference type="PANTHER" id="PTHR10648">
    <property type="entry name" value="SERINE/THREONINE-PROTEIN PHOSPHATASE PP2A 65 KDA REGULATORY SUBUNIT"/>
    <property type="match status" value="1"/>
</dbReference>
<evidence type="ECO:0008006" key="4">
    <source>
        <dbReference type="Google" id="ProtNLM"/>
    </source>
</evidence>
<comment type="caution">
    <text evidence="2">The sequence shown here is derived from an EMBL/GenBank/DDBJ whole genome shotgun (WGS) entry which is preliminary data.</text>
</comment>
<gene>
    <name evidence="2" type="ORF">TRFO_25064</name>
</gene>
<dbReference type="AlphaFoldDB" id="A0A1J4KAV8"/>
<dbReference type="GO" id="GO:0000159">
    <property type="term" value="C:protein phosphatase type 2A complex"/>
    <property type="evidence" value="ECO:0007669"/>
    <property type="project" value="TreeGrafter"/>
</dbReference>
<accession>A0A1J4KAV8</accession>
<name>A0A1J4KAV8_9EUKA</name>
<dbReference type="Proteomes" id="UP000179807">
    <property type="component" value="Unassembled WGS sequence"/>
</dbReference>
<evidence type="ECO:0000313" key="2">
    <source>
        <dbReference type="EMBL" id="OHT06822.1"/>
    </source>
</evidence>
<evidence type="ECO:0000256" key="1">
    <source>
        <dbReference type="ARBA" id="ARBA00022737"/>
    </source>
</evidence>
<dbReference type="InterPro" id="IPR051023">
    <property type="entry name" value="PP2A_Regulatory_Subunit_A"/>
</dbReference>
<keyword evidence="3" id="KW-1185">Reference proteome</keyword>
<dbReference type="Pfam" id="PF13646">
    <property type="entry name" value="HEAT_2"/>
    <property type="match status" value="1"/>
</dbReference>
<dbReference type="GO" id="GO:0005634">
    <property type="term" value="C:nucleus"/>
    <property type="evidence" value="ECO:0007669"/>
    <property type="project" value="TreeGrafter"/>
</dbReference>
<dbReference type="VEuPathDB" id="TrichDB:TRFO_25064"/>
<dbReference type="GO" id="GO:0019888">
    <property type="term" value="F:protein phosphatase regulator activity"/>
    <property type="evidence" value="ECO:0007669"/>
    <property type="project" value="TreeGrafter"/>
</dbReference>
<dbReference type="OrthoDB" id="10676982at2759"/>
<dbReference type="EMBL" id="MLAK01000714">
    <property type="protein sequence ID" value="OHT06822.1"/>
    <property type="molecule type" value="Genomic_DNA"/>
</dbReference>
<evidence type="ECO:0000313" key="3">
    <source>
        <dbReference type="Proteomes" id="UP000179807"/>
    </source>
</evidence>
<sequence>MESQENCELDAAEAYTLIKNLQSLKSSERDASIRRLPELSKLLGTDRTIIELIPYIVNSSVLPLDSLASAIRYFSEFPLDGFTEAHLLAFFETSGQLVDIDSDAVRQELMRFFDYIFSLLDKEVVTKFVKENILEYYQNDWPTVVLTGIYITNAAFTHLTNSGQKMVLNAFFSSFSDPKSPIIQRYIADACEGFIFASDDDRIFEFVLKLTKIDSPTIAYDIPHFIGTYLEKEESNLSKVEPIMIGLLKSPNWRIRCNFFLNLEEIDSISQLPLDLLLDLFHLGLKDEDEEVRIAVAQCILLLPPNNDESITIIKTLLSDPSPHVRTASIDSISRDSDGKLLNEYLSIMLDDKVREVRAAALDSLNEADISEHDITSLLISFLDKPHEWREKEMVANIFINKDLSSVKLLKKLIFDEASIVRNSIILKLPYLTQIGEAELIPIINEASKHYDYQIRQAAVFIIIVMAFFQGKGLEILERLAHDEVSNVRLSVAIYTPRSLSIVSQLAGDEDEDVRDFAIDKCLEINQIVNKFN</sequence>
<dbReference type="GO" id="GO:0005829">
    <property type="term" value="C:cytosol"/>
    <property type="evidence" value="ECO:0007669"/>
    <property type="project" value="TreeGrafter"/>
</dbReference>
<dbReference type="Gene3D" id="1.25.10.10">
    <property type="entry name" value="Leucine-rich Repeat Variant"/>
    <property type="match status" value="1"/>
</dbReference>
<dbReference type="RefSeq" id="XP_068359958.1">
    <property type="nucleotide sequence ID" value="XM_068504111.1"/>
</dbReference>
<keyword evidence="1" id="KW-0677">Repeat</keyword>
<reference evidence="2" key="1">
    <citation type="submission" date="2016-10" db="EMBL/GenBank/DDBJ databases">
        <authorList>
            <person name="Benchimol M."/>
            <person name="Almeida L.G."/>
            <person name="Vasconcelos A.T."/>
            <person name="Perreira-Neves A."/>
            <person name="Rosa I.A."/>
            <person name="Tasca T."/>
            <person name="Bogo M.R."/>
            <person name="de Souza W."/>
        </authorList>
    </citation>
    <scope>NUCLEOTIDE SEQUENCE [LARGE SCALE GENOMIC DNA]</scope>
    <source>
        <strain evidence="2">K</strain>
    </source>
</reference>
<dbReference type="InterPro" id="IPR016024">
    <property type="entry name" value="ARM-type_fold"/>
</dbReference>
<proteinExistence type="predicted"/>
<dbReference type="InterPro" id="IPR011989">
    <property type="entry name" value="ARM-like"/>
</dbReference>
<protein>
    <recommendedName>
        <fullName evidence="4">HEAT repeat family protein</fullName>
    </recommendedName>
</protein>
<dbReference type="SUPFAM" id="SSF48371">
    <property type="entry name" value="ARM repeat"/>
    <property type="match status" value="1"/>
</dbReference>
<dbReference type="GeneID" id="94838815"/>